<sequence length="461" mass="51502">MSLDAGEEDIARLEAELQRLHASLESQQRETETLSLQNGDLVKQIEDLENDIHQRGTNAERWRQRFLTEKKAHEETKAQVQSLQNAVKSRDDSNRELAVQKASVLQELGSVKEQVRELNAEVYEMSQANGLLEGRLHALVEQNEVLEQEIELLQAQEQQIGTTREIARRYSDPEPVRSLSEELAGSSDSDGSGQTLLDALDECEHVDLRDKLDQLRGELGWENMKWLTPDEMASMAAAFKKIWAEVAGAEIGNENMSAAEVLVAALAKQQLLIEKLIPSDAVTNILDLETRTTSTDSQLDTAVRDATTESSLALSADKQTDEAALATSAEADPDEGIMKMYRIVANRLPFLRYIAYLVPKQILESYAEDDIAVKVTILLLFFFALALSVALAIGTGLGYWAATTSTVFSWCSANHVSFARAMARRRLPWWIGSRIPFVEGIMFRLEGWAANRYGYNRILVS</sequence>
<gene>
    <name evidence="1" type="ORF">V1525DRAFT_402967</name>
</gene>
<organism evidence="1 2">
    <name type="scientific">Lipomyces kononenkoae</name>
    <name type="common">Yeast</name>
    <dbReference type="NCBI Taxonomy" id="34357"/>
    <lineage>
        <taxon>Eukaryota</taxon>
        <taxon>Fungi</taxon>
        <taxon>Dikarya</taxon>
        <taxon>Ascomycota</taxon>
        <taxon>Saccharomycotina</taxon>
        <taxon>Lipomycetes</taxon>
        <taxon>Lipomycetales</taxon>
        <taxon>Lipomycetaceae</taxon>
        <taxon>Lipomyces</taxon>
    </lineage>
</organism>
<comment type="caution">
    <text evidence="1">The sequence shown here is derived from an EMBL/GenBank/DDBJ whole genome shotgun (WGS) entry which is preliminary data.</text>
</comment>
<accession>A0ACC3T1N0</accession>
<name>A0ACC3T1N0_LIPKO</name>
<reference evidence="2" key="1">
    <citation type="journal article" date="2024" name="Front. Bioeng. Biotechnol.">
        <title>Genome-scale model development and genomic sequencing of the oleaginous clade Lipomyces.</title>
        <authorList>
            <person name="Czajka J.J."/>
            <person name="Han Y."/>
            <person name="Kim J."/>
            <person name="Mondo S.J."/>
            <person name="Hofstad B.A."/>
            <person name="Robles A."/>
            <person name="Haridas S."/>
            <person name="Riley R."/>
            <person name="LaButti K."/>
            <person name="Pangilinan J."/>
            <person name="Andreopoulos W."/>
            <person name="Lipzen A."/>
            <person name="Yan J."/>
            <person name="Wang M."/>
            <person name="Ng V."/>
            <person name="Grigoriev I.V."/>
            <person name="Spatafora J.W."/>
            <person name="Magnuson J.K."/>
            <person name="Baker S.E."/>
            <person name="Pomraning K.R."/>
        </authorList>
    </citation>
    <scope>NUCLEOTIDE SEQUENCE [LARGE SCALE GENOMIC DNA]</scope>
    <source>
        <strain evidence="2">CBS 7786</strain>
    </source>
</reference>
<keyword evidence="2" id="KW-1185">Reference proteome</keyword>
<evidence type="ECO:0000313" key="2">
    <source>
        <dbReference type="Proteomes" id="UP001433508"/>
    </source>
</evidence>
<proteinExistence type="predicted"/>
<evidence type="ECO:0000313" key="1">
    <source>
        <dbReference type="EMBL" id="KAK9237803.1"/>
    </source>
</evidence>
<dbReference type="EMBL" id="MU971364">
    <property type="protein sequence ID" value="KAK9237803.1"/>
    <property type="molecule type" value="Genomic_DNA"/>
</dbReference>
<protein>
    <submittedName>
        <fullName evidence="1">Uncharacterized protein</fullName>
    </submittedName>
</protein>
<dbReference type="Proteomes" id="UP001433508">
    <property type="component" value="Unassembled WGS sequence"/>
</dbReference>